<dbReference type="Proteomes" id="UP000694005">
    <property type="component" value="Chromosome A01"/>
</dbReference>
<evidence type="ECO:0008006" key="3">
    <source>
        <dbReference type="Google" id="ProtNLM"/>
    </source>
</evidence>
<sequence length="53" mass="5995">MFTFCSISFIRRTMNFRADRLAKGARSRGICFSHVNSQLPSWMALDAILLAVS</sequence>
<organism evidence="2">
    <name type="scientific">Brassica campestris</name>
    <name type="common">Field mustard</name>
    <dbReference type="NCBI Taxonomy" id="3711"/>
    <lineage>
        <taxon>Eukaryota</taxon>
        <taxon>Viridiplantae</taxon>
        <taxon>Streptophyta</taxon>
        <taxon>Embryophyta</taxon>
        <taxon>Tracheophyta</taxon>
        <taxon>Spermatophyta</taxon>
        <taxon>Magnoliopsida</taxon>
        <taxon>eudicotyledons</taxon>
        <taxon>Gunneridae</taxon>
        <taxon>Pentapetalae</taxon>
        <taxon>rosids</taxon>
        <taxon>malvids</taxon>
        <taxon>Brassicales</taxon>
        <taxon>Brassicaceae</taxon>
        <taxon>Brassiceae</taxon>
        <taxon>Brassica</taxon>
    </lineage>
</organism>
<evidence type="ECO:0000313" key="2">
    <source>
        <dbReference type="EMBL" id="VDC76791.1"/>
    </source>
</evidence>
<accession>A0A3P5ZWC8</accession>
<dbReference type="EMBL" id="LR031571">
    <property type="protein sequence ID" value="VDC76791.1"/>
    <property type="molecule type" value="Genomic_DNA"/>
</dbReference>
<evidence type="ECO:0000313" key="1">
    <source>
        <dbReference type="EMBL" id="CAG7889412.1"/>
    </source>
</evidence>
<dbReference type="AlphaFoldDB" id="A0A3P5ZWC8"/>
<protein>
    <recommendedName>
        <fullName evidence="3">RNase H type-1 domain-containing protein</fullName>
    </recommendedName>
</protein>
<dbReference type="EMBL" id="LS974617">
    <property type="protein sequence ID" value="CAG7889412.1"/>
    <property type="molecule type" value="Genomic_DNA"/>
</dbReference>
<proteinExistence type="predicted"/>
<gene>
    <name evidence="2" type="ORF">BRAA01T03293Z</name>
    <name evidence="1" type="ORF">BRAPAZ1V2_A01P34880.2</name>
</gene>
<reference evidence="2" key="1">
    <citation type="submission" date="2018-11" db="EMBL/GenBank/DDBJ databases">
        <authorList>
            <consortium name="Genoscope - CEA"/>
            <person name="William W."/>
        </authorList>
    </citation>
    <scope>NUCLEOTIDE SEQUENCE</scope>
</reference>
<name>A0A3P5ZWC8_BRACM</name>
<dbReference type="Gramene" id="A01p34880.2_BraZ1">
    <property type="protein sequence ID" value="A01p34880.2_BraZ1.CDS.1"/>
    <property type="gene ID" value="A01g34880.2_BraZ1"/>
</dbReference>